<reference evidence="6 7" key="1">
    <citation type="submission" date="2022-01" db="EMBL/GenBank/DDBJ databases">
        <title>Labilibaculum sp. nov, a marine bacterium isolated from Antarctica.</title>
        <authorList>
            <person name="Dai W."/>
        </authorList>
    </citation>
    <scope>NUCLEOTIDE SEQUENCE [LARGE SCALE GENOMIC DNA]</scope>
    <source>
        <strain evidence="6 7">DW002</strain>
    </source>
</reference>
<dbReference type="SUPFAM" id="SSF53328">
    <property type="entry name" value="Formyltransferase"/>
    <property type="match status" value="1"/>
</dbReference>
<feature type="domain" description="Formyl transferase N-terminal" evidence="5">
    <location>
        <begin position="2"/>
        <end position="181"/>
    </location>
</feature>
<dbReference type="CDD" id="cd08645">
    <property type="entry name" value="FMT_core_GART"/>
    <property type="match status" value="1"/>
</dbReference>
<comment type="pathway">
    <text evidence="1">Purine metabolism; IMP biosynthesis via de novo pathway; N(2)-formyl-N(1)-(5-phospho-D-ribosyl)glycinamide from N(1)-(5-phospho-D-ribosyl)glycinamide (10-formyl THF route): step 1/1.</text>
</comment>
<keyword evidence="3" id="KW-0658">Purine biosynthesis</keyword>
<dbReference type="EC" id="2.1.2.2" evidence="4"/>
<dbReference type="PANTHER" id="PTHR43369:SF2">
    <property type="entry name" value="PHOSPHORIBOSYLGLYCINAMIDE FORMYLTRANSFERASE"/>
    <property type="match status" value="1"/>
</dbReference>
<evidence type="ECO:0000256" key="1">
    <source>
        <dbReference type="ARBA" id="ARBA00005054"/>
    </source>
</evidence>
<dbReference type="RefSeq" id="WP_275111497.1">
    <property type="nucleotide sequence ID" value="NZ_JAKJSC010000008.1"/>
</dbReference>
<dbReference type="PANTHER" id="PTHR43369">
    <property type="entry name" value="PHOSPHORIBOSYLGLYCINAMIDE FORMYLTRANSFERASE"/>
    <property type="match status" value="1"/>
</dbReference>
<evidence type="ECO:0000256" key="2">
    <source>
        <dbReference type="ARBA" id="ARBA00022679"/>
    </source>
</evidence>
<dbReference type="GO" id="GO:0004644">
    <property type="term" value="F:phosphoribosylglycinamide formyltransferase activity"/>
    <property type="evidence" value="ECO:0007669"/>
    <property type="project" value="UniProtKB-EC"/>
</dbReference>
<name>A0ABT5VXM5_9BACT</name>
<keyword evidence="7" id="KW-1185">Reference proteome</keyword>
<gene>
    <name evidence="6" type="primary">purN</name>
    <name evidence="6" type="ORF">L3049_19425</name>
</gene>
<keyword evidence="2 6" id="KW-0808">Transferase</keyword>
<comment type="caution">
    <text evidence="6">The sequence shown here is derived from an EMBL/GenBank/DDBJ whole genome shotgun (WGS) entry which is preliminary data.</text>
</comment>
<evidence type="ECO:0000259" key="5">
    <source>
        <dbReference type="Pfam" id="PF00551"/>
    </source>
</evidence>
<sequence>MKKIAIFASGSGSNAENIARYFSNKPDFEISAILSNNANAFVLSRAKNLNIPTFVFSRSEFNETDKIVDFLAEKQVDFIVLAGFLWLLPLNLLRKFSNSIVNIHPALLPKYGGKGMYGMNIHKAVVANKETETGISIHMVNEKYDEGKIVFQTKCDVFPNDTADDVAEKIHQLEYEFFPKIIEQLL</sequence>
<dbReference type="InterPro" id="IPR004607">
    <property type="entry name" value="GART"/>
</dbReference>
<dbReference type="InterPro" id="IPR002376">
    <property type="entry name" value="Formyl_transf_N"/>
</dbReference>
<dbReference type="Gene3D" id="3.40.50.170">
    <property type="entry name" value="Formyl transferase, N-terminal domain"/>
    <property type="match status" value="1"/>
</dbReference>
<evidence type="ECO:0000313" key="7">
    <source>
        <dbReference type="Proteomes" id="UP001528920"/>
    </source>
</evidence>
<dbReference type="EMBL" id="JAKJSC010000008">
    <property type="protein sequence ID" value="MDE5420168.1"/>
    <property type="molecule type" value="Genomic_DNA"/>
</dbReference>
<evidence type="ECO:0000256" key="4">
    <source>
        <dbReference type="NCBIfam" id="TIGR00639"/>
    </source>
</evidence>
<evidence type="ECO:0000256" key="3">
    <source>
        <dbReference type="ARBA" id="ARBA00022755"/>
    </source>
</evidence>
<dbReference type="InterPro" id="IPR036477">
    <property type="entry name" value="Formyl_transf_N_sf"/>
</dbReference>
<dbReference type="Pfam" id="PF00551">
    <property type="entry name" value="Formyl_trans_N"/>
    <property type="match status" value="1"/>
</dbReference>
<organism evidence="6 7">
    <name type="scientific">Paralabilibaculum antarcticum</name>
    <dbReference type="NCBI Taxonomy" id="2912572"/>
    <lineage>
        <taxon>Bacteria</taxon>
        <taxon>Pseudomonadati</taxon>
        <taxon>Bacteroidota</taxon>
        <taxon>Bacteroidia</taxon>
        <taxon>Marinilabiliales</taxon>
        <taxon>Marinifilaceae</taxon>
        <taxon>Paralabilibaculum</taxon>
    </lineage>
</organism>
<dbReference type="NCBIfam" id="TIGR00639">
    <property type="entry name" value="PurN"/>
    <property type="match status" value="1"/>
</dbReference>
<evidence type="ECO:0000313" key="6">
    <source>
        <dbReference type="EMBL" id="MDE5420168.1"/>
    </source>
</evidence>
<proteinExistence type="predicted"/>
<protein>
    <recommendedName>
        <fullName evidence="4">Phosphoribosylglycinamide formyltransferase</fullName>
        <ecNumber evidence="4">2.1.2.2</ecNumber>
    </recommendedName>
</protein>
<accession>A0ABT5VXM5</accession>
<dbReference type="Proteomes" id="UP001528920">
    <property type="component" value="Unassembled WGS sequence"/>
</dbReference>